<sequence length="348" mass="39139">MALPRAEFSPHVFALTRGGPYETDLRVAGVPVTVIGKRWKVDPWAWRRLHQALREFQPHILHTWLFAAHAYGRWGLSRTARPRVIVSERCVDSWKSAWQFWVDRHLLPVTDCVVGNSASVVDFYRARGIPAEKLCCIPNGVEIRDWNPQDRDRILRELQLPADAFVIASIGRLAIQKRVRDIIWAVETIRHIRPQVRLLIIGDGPERTRLEEFARAVDCAAHALFLGHREDAARFWPAVDAFVLASSFEGQSNSLMEAMAAGKAVIVSDIPPNRELVTPEETGLFAKAGDAVGIMQQLRRLIDDPALRQRLGAAAQTRMAQDFSVAAMVERYAALYRRLAGDAACRAT</sequence>
<dbReference type="InterPro" id="IPR001296">
    <property type="entry name" value="Glyco_trans_1"/>
</dbReference>
<name>A0A7C4LKI0_9PLAN</name>
<evidence type="ECO:0000313" key="3">
    <source>
        <dbReference type="EMBL" id="HGT39382.1"/>
    </source>
</evidence>
<dbReference type="Pfam" id="PF00534">
    <property type="entry name" value="Glycos_transf_1"/>
    <property type="match status" value="1"/>
</dbReference>
<organism evidence="3">
    <name type="scientific">Schlesneria paludicola</name>
    <dbReference type="NCBI Taxonomy" id="360056"/>
    <lineage>
        <taxon>Bacteria</taxon>
        <taxon>Pseudomonadati</taxon>
        <taxon>Planctomycetota</taxon>
        <taxon>Planctomycetia</taxon>
        <taxon>Planctomycetales</taxon>
        <taxon>Planctomycetaceae</taxon>
        <taxon>Schlesneria</taxon>
    </lineage>
</organism>
<comment type="caution">
    <text evidence="3">The sequence shown here is derived from an EMBL/GenBank/DDBJ whole genome shotgun (WGS) entry which is preliminary data.</text>
</comment>
<protein>
    <submittedName>
        <fullName evidence="3">Glycosyltransferase</fullName>
    </submittedName>
</protein>
<evidence type="ECO:0000259" key="1">
    <source>
        <dbReference type="Pfam" id="PF00534"/>
    </source>
</evidence>
<dbReference type="Gene3D" id="3.40.50.2000">
    <property type="entry name" value="Glycogen Phosphorylase B"/>
    <property type="match status" value="2"/>
</dbReference>
<feature type="domain" description="Glycosyl transferase family 1" evidence="1">
    <location>
        <begin position="150"/>
        <end position="317"/>
    </location>
</feature>
<dbReference type="GO" id="GO:0016757">
    <property type="term" value="F:glycosyltransferase activity"/>
    <property type="evidence" value="ECO:0007669"/>
    <property type="project" value="InterPro"/>
</dbReference>
<accession>A0A7C4LKI0</accession>
<dbReference type="InterPro" id="IPR028098">
    <property type="entry name" value="Glyco_trans_4-like_N"/>
</dbReference>
<evidence type="ECO:0000259" key="2">
    <source>
        <dbReference type="Pfam" id="PF13439"/>
    </source>
</evidence>
<dbReference type="Pfam" id="PF13439">
    <property type="entry name" value="Glyco_transf_4"/>
    <property type="match status" value="1"/>
</dbReference>
<dbReference type="InterPro" id="IPR050194">
    <property type="entry name" value="Glycosyltransferase_grp1"/>
</dbReference>
<dbReference type="AlphaFoldDB" id="A0A7C4LKI0"/>
<dbReference type="SUPFAM" id="SSF53756">
    <property type="entry name" value="UDP-Glycosyltransferase/glycogen phosphorylase"/>
    <property type="match status" value="1"/>
</dbReference>
<reference evidence="3" key="1">
    <citation type="journal article" date="2020" name="mSystems">
        <title>Genome- and Community-Level Interaction Insights into Carbon Utilization and Element Cycling Functions of Hydrothermarchaeota in Hydrothermal Sediment.</title>
        <authorList>
            <person name="Zhou Z."/>
            <person name="Liu Y."/>
            <person name="Xu W."/>
            <person name="Pan J."/>
            <person name="Luo Z.H."/>
            <person name="Li M."/>
        </authorList>
    </citation>
    <scope>NUCLEOTIDE SEQUENCE [LARGE SCALE GENOMIC DNA]</scope>
    <source>
        <strain evidence="3">SpSt-508</strain>
    </source>
</reference>
<proteinExistence type="predicted"/>
<keyword evidence="3" id="KW-0808">Transferase</keyword>
<dbReference type="PANTHER" id="PTHR45947:SF3">
    <property type="entry name" value="SULFOQUINOVOSYL TRANSFERASE SQD2"/>
    <property type="match status" value="1"/>
</dbReference>
<dbReference type="EMBL" id="DSVQ01000012">
    <property type="protein sequence ID" value="HGT39382.1"/>
    <property type="molecule type" value="Genomic_DNA"/>
</dbReference>
<feature type="domain" description="Glycosyltransferase subfamily 4-like N-terminal" evidence="2">
    <location>
        <begin position="2"/>
        <end position="143"/>
    </location>
</feature>
<gene>
    <name evidence="3" type="ORF">ENS64_09005</name>
</gene>
<dbReference type="PANTHER" id="PTHR45947">
    <property type="entry name" value="SULFOQUINOVOSYL TRANSFERASE SQD2"/>
    <property type="match status" value="1"/>
</dbReference>